<organism evidence="1 2">
    <name type="scientific">Pseudoduganella guangdongensis</name>
    <dbReference type="NCBI Taxonomy" id="2692179"/>
    <lineage>
        <taxon>Bacteria</taxon>
        <taxon>Pseudomonadati</taxon>
        <taxon>Pseudomonadota</taxon>
        <taxon>Betaproteobacteria</taxon>
        <taxon>Burkholderiales</taxon>
        <taxon>Oxalobacteraceae</taxon>
        <taxon>Telluria group</taxon>
        <taxon>Pseudoduganella</taxon>
    </lineage>
</organism>
<proteinExistence type="predicted"/>
<dbReference type="RefSeq" id="WP_161028363.1">
    <property type="nucleotide sequence ID" value="NZ_WWCJ01000029.1"/>
</dbReference>
<evidence type="ECO:0000313" key="1">
    <source>
        <dbReference type="EMBL" id="MYN05416.1"/>
    </source>
</evidence>
<dbReference type="Proteomes" id="UP000448575">
    <property type="component" value="Unassembled WGS sequence"/>
</dbReference>
<gene>
    <name evidence="1" type="ORF">GTP41_25295</name>
</gene>
<evidence type="ECO:0000313" key="2">
    <source>
        <dbReference type="Proteomes" id="UP000448575"/>
    </source>
</evidence>
<accession>A0A6N9HPS7</accession>
<comment type="caution">
    <text evidence="1">The sequence shown here is derived from an EMBL/GenBank/DDBJ whole genome shotgun (WGS) entry which is preliminary data.</text>
</comment>
<dbReference type="AlphaFoldDB" id="A0A6N9HPS7"/>
<protein>
    <submittedName>
        <fullName evidence="1">Uncharacterized protein</fullName>
    </submittedName>
</protein>
<reference evidence="1 2" key="1">
    <citation type="submission" date="2019-12" db="EMBL/GenBank/DDBJ databases">
        <title>Novel species isolated from a subtropical stream in China.</title>
        <authorList>
            <person name="Lu H."/>
        </authorList>
    </citation>
    <scope>NUCLEOTIDE SEQUENCE [LARGE SCALE GENOMIC DNA]</scope>
    <source>
        <strain evidence="1 2">DS3</strain>
    </source>
</reference>
<name>A0A6N9HPS7_9BURK</name>
<keyword evidence="2" id="KW-1185">Reference proteome</keyword>
<dbReference type="EMBL" id="WWCJ01000029">
    <property type="protein sequence ID" value="MYN05416.1"/>
    <property type="molecule type" value="Genomic_DNA"/>
</dbReference>
<sequence>MDSMLQLKPGAPWLVSRHPRPRHHLLSHTPTAAGRLAALPAFAGWRALGTPTPAPPVPPPLLDHLRRSRAECAWRQQLQQLDERVARAERALPQLAAAQPWQVRGSGLVLGGDALLASWHLLFMAGGEVLASPGRLGREFATYACHLSANTRQLQQALADFAQLGQQAPGHARQAALAAMAGRLLAWGDALVEDELPEEVMLRVQNYPLLYEEMLETADGGSDEAAASLESLGDADLLRLDWAGGQRAALRRVAGPGR</sequence>